<evidence type="ECO:0000313" key="4">
    <source>
        <dbReference type="Proteomes" id="UP001055307"/>
    </source>
</evidence>
<reference evidence="2" key="2">
    <citation type="submission" date="2019-12" db="EMBL/GenBank/DDBJ databases">
        <authorList>
            <person name="Cremers G."/>
        </authorList>
    </citation>
    <scope>NUCLEOTIDE SEQUENCE</scope>
    <source>
        <strain evidence="2">Mbul2</strain>
        <plasmid evidence="2">1</plasmid>
    </source>
</reference>
<evidence type="ECO:0000313" key="2">
    <source>
        <dbReference type="EMBL" id="CAA2140438.1"/>
    </source>
</evidence>
<geneLocation type="plasmid" evidence="2">
    <name>1</name>
</geneLocation>
<dbReference type="Pfam" id="PF05016">
    <property type="entry name" value="ParE_toxin"/>
    <property type="match status" value="1"/>
</dbReference>
<dbReference type="InterPro" id="IPR035093">
    <property type="entry name" value="RelE/ParE_toxin_dom_sf"/>
</dbReference>
<gene>
    <name evidence="2" type="ORF">MBLL_02127</name>
    <name evidence="3" type="ORF">OICFNHDK_1340</name>
</gene>
<dbReference type="AlphaFoldDB" id="A0A679JXX9"/>
<evidence type="ECO:0000313" key="3">
    <source>
        <dbReference type="EMBL" id="GJD38888.1"/>
    </source>
</evidence>
<name>A0A679JXX9_9HYPH</name>
<keyword evidence="1" id="KW-1277">Toxin-antitoxin system</keyword>
<dbReference type="Proteomes" id="UP001055307">
    <property type="component" value="Unassembled WGS sequence"/>
</dbReference>
<evidence type="ECO:0000256" key="1">
    <source>
        <dbReference type="ARBA" id="ARBA00022649"/>
    </source>
</evidence>
<reference evidence="3" key="3">
    <citation type="submission" date="2021-08" db="EMBL/GenBank/DDBJ databases">
        <authorList>
            <person name="Tani A."/>
            <person name="Ola A."/>
            <person name="Ogura Y."/>
            <person name="Katsura K."/>
            <person name="Hayashi T."/>
        </authorList>
    </citation>
    <scope>NUCLEOTIDE SEQUENCE</scope>
    <source>
        <strain evidence="3">DSM 21893</strain>
    </source>
</reference>
<dbReference type="RefSeq" id="WP_056145789.1">
    <property type="nucleotide sequence ID" value="NZ_BPQF01000007.1"/>
</dbReference>
<keyword evidence="4" id="KW-1185">Reference proteome</keyword>
<proteinExistence type="predicted"/>
<evidence type="ECO:0008006" key="5">
    <source>
        <dbReference type="Google" id="ProtNLM"/>
    </source>
</evidence>
<dbReference type="EMBL" id="BPQF01000007">
    <property type="protein sequence ID" value="GJD38888.1"/>
    <property type="molecule type" value="Genomic_DNA"/>
</dbReference>
<reference evidence="3" key="1">
    <citation type="journal article" date="2016" name="Front. Microbiol.">
        <title>Genome Sequence of the Piezophilic, Mesophilic Sulfate-Reducing Bacterium Desulfovibrio indicus J2T.</title>
        <authorList>
            <person name="Cao J."/>
            <person name="Maignien L."/>
            <person name="Shao Z."/>
            <person name="Alain K."/>
            <person name="Jebbar M."/>
        </authorList>
    </citation>
    <scope>NUCLEOTIDE SEQUENCE</scope>
    <source>
        <strain evidence="3">DSM 21893</strain>
    </source>
</reference>
<dbReference type="Gene3D" id="3.30.2310.20">
    <property type="entry name" value="RelE-like"/>
    <property type="match status" value="1"/>
</dbReference>
<accession>A0A679JXX9</accession>
<protein>
    <recommendedName>
        <fullName evidence="5">Type II toxin-antitoxin system RelE/ParE family toxin</fullName>
    </recommendedName>
</protein>
<organism evidence="2">
    <name type="scientific">Methylobacterium bullatum</name>
    <dbReference type="NCBI Taxonomy" id="570505"/>
    <lineage>
        <taxon>Bacteria</taxon>
        <taxon>Pseudomonadati</taxon>
        <taxon>Pseudomonadota</taxon>
        <taxon>Alphaproteobacteria</taxon>
        <taxon>Hyphomicrobiales</taxon>
        <taxon>Methylobacteriaceae</taxon>
        <taxon>Methylobacterium</taxon>
    </lineage>
</organism>
<dbReference type="EMBL" id="LR743510">
    <property type="protein sequence ID" value="CAA2140438.1"/>
    <property type="molecule type" value="Genomic_DNA"/>
</dbReference>
<keyword evidence="2" id="KW-0614">Plasmid</keyword>
<sequence length="112" mass="12680">MRRLAVYFRPDALDDLADIFRFVRQASGNTSVAASFVRRIKARCDRIGDAPRAGRLRDDLAPGLRTVPFERCAVIAFLVEDDSVRITNVFYGGRDYEALYRRSDDDSDTDAT</sequence>
<dbReference type="InterPro" id="IPR007712">
    <property type="entry name" value="RelE/ParE_toxin"/>
</dbReference>